<keyword evidence="2" id="KW-1133">Transmembrane helix</keyword>
<dbReference type="EMBL" id="CP001032">
    <property type="protein sequence ID" value="ACB74383.1"/>
    <property type="molecule type" value="Genomic_DNA"/>
</dbReference>
<proteinExistence type="predicted"/>
<feature type="region of interest" description="Disordered" evidence="1">
    <location>
        <begin position="72"/>
        <end position="112"/>
    </location>
</feature>
<dbReference type="AlphaFoldDB" id="B1ZMN9"/>
<accession>B1ZMN9</accession>
<dbReference type="KEGG" id="ote:Oter_1095"/>
<evidence type="ECO:0000256" key="1">
    <source>
        <dbReference type="SAM" id="MobiDB-lite"/>
    </source>
</evidence>
<keyword evidence="2" id="KW-0472">Membrane</keyword>
<keyword evidence="4" id="KW-1185">Reference proteome</keyword>
<protein>
    <submittedName>
        <fullName evidence="3">Uncharacterized protein</fullName>
    </submittedName>
</protein>
<sequence>MIWLVGVVFVTFAILNEVWRTQPTGPLWRVFVAIAAFLYLWWLSSLLFDLVFVWHRYIQGDAAHKSLRETVARESFRPRDDSSEGPPDPTPAHLPPLGPAGGSSERVLSHTL</sequence>
<feature type="transmembrane region" description="Helical" evidence="2">
    <location>
        <begin position="30"/>
        <end position="54"/>
    </location>
</feature>
<organism evidence="3 4">
    <name type="scientific">Opitutus terrae (strain DSM 11246 / JCM 15787 / PB90-1)</name>
    <dbReference type="NCBI Taxonomy" id="452637"/>
    <lineage>
        <taxon>Bacteria</taxon>
        <taxon>Pseudomonadati</taxon>
        <taxon>Verrucomicrobiota</taxon>
        <taxon>Opitutia</taxon>
        <taxon>Opitutales</taxon>
        <taxon>Opitutaceae</taxon>
        <taxon>Opitutus</taxon>
    </lineage>
</organism>
<name>B1ZMN9_OPITP</name>
<evidence type="ECO:0000256" key="2">
    <source>
        <dbReference type="SAM" id="Phobius"/>
    </source>
</evidence>
<feature type="compositionally biased region" description="Basic and acidic residues" evidence="1">
    <location>
        <begin position="72"/>
        <end position="82"/>
    </location>
</feature>
<feature type="compositionally biased region" description="Pro residues" evidence="1">
    <location>
        <begin position="86"/>
        <end position="98"/>
    </location>
</feature>
<gene>
    <name evidence="3" type="ordered locus">Oter_1095</name>
</gene>
<reference evidence="3 4" key="1">
    <citation type="journal article" date="2011" name="J. Bacteriol.">
        <title>Genome sequence of the verrucomicrobium Opitutus terrae PB90-1, an abundant inhabitant of rice paddy soil ecosystems.</title>
        <authorList>
            <person name="van Passel M.W."/>
            <person name="Kant R."/>
            <person name="Palva A."/>
            <person name="Copeland A."/>
            <person name="Lucas S."/>
            <person name="Lapidus A."/>
            <person name="Glavina del Rio T."/>
            <person name="Pitluck S."/>
            <person name="Goltsman E."/>
            <person name="Clum A."/>
            <person name="Sun H."/>
            <person name="Schmutz J."/>
            <person name="Larimer F.W."/>
            <person name="Land M.L."/>
            <person name="Hauser L."/>
            <person name="Kyrpides N."/>
            <person name="Mikhailova N."/>
            <person name="Richardson P.P."/>
            <person name="Janssen P.H."/>
            <person name="de Vos W.M."/>
            <person name="Smidt H."/>
        </authorList>
    </citation>
    <scope>NUCLEOTIDE SEQUENCE [LARGE SCALE GENOMIC DNA]</scope>
    <source>
        <strain evidence="4">DSM 11246 / JCM 15787 / PB90-1</strain>
    </source>
</reference>
<evidence type="ECO:0000313" key="3">
    <source>
        <dbReference type="EMBL" id="ACB74383.1"/>
    </source>
</evidence>
<dbReference type="HOGENOM" id="CLU_2143321_0_0_0"/>
<dbReference type="Proteomes" id="UP000007013">
    <property type="component" value="Chromosome"/>
</dbReference>
<keyword evidence="2" id="KW-0812">Transmembrane</keyword>
<evidence type="ECO:0000313" key="4">
    <source>
        <dbReference type="Proteomes" id="UP000007013"/>
    </source>
</evidence>